<dbReference type="EMBL" id="CM042049">
    <property type="protein sequence ID" value="KAI3745863.1"/>
    <property type="molecule type" value="Genomic_DNA"/>
</dbReference>
<comment type="caution">
    <text evidence="1">The sequence shown here is derived from an EMBL/GenBank/DDBJ whole genome shotgun (WGS) entry which is preliminary data.</text>
</comment>
<name>A0ACB9DHM8_ARCLA</name>
<accession>A0ACB9DHM8</accession>
<evidence type="ECO:0000313" key="1">
    <source>
        <dbReference type="EMBL" id="KAI3745863.1"/>
    </source>
</evidence>
<evidence type="ECO:0000313" key="2">
    <source>
        <dbReference type="Proteomes" id="UP001055879"/>
    </source>
</evidence>
<reference evidence="2" key="1">
    <citation type="journal article" date="2022" name="Mol. Ecol. Resour.">
        <title>The genomes of chicory, endive, great burdock and yacon provide insights into Asteraceae palaeo-polyploidization history and plant inulin production.</title>
        <authorList>
            <person name="Fan W."/>
            <person name="Wang S."/>
            <person name="Wang H."/>
            <person name="Wang A."/>
            <person name="Jiang F."/>
            <person name="Liu H."/>
            <person name="Zhao H."/>
            <person name="Xu D."/>
            <person name="Zhang Y."/>
        </authorList>
    </citation>
    <scope>NUCLEOTIDE SEQUENCE [LARGE SCALE GENOMIC DNA]</scope>
    <source>
        <strain evidence="2">cv. Niubang</strain>
    </source>
</reference>
<gene>
    <name evidence="1" type="ORF">L6452_08274</name>
</gene>
<keyword evidence="2" id="KW-1185">Reference proteome</keyword>
<sequence>MASPSLRWAPCPSPFVETRVLKLEGLKPGTLEGSSAAAGNWVVKKFSIDPNPVQVQVDRQHNPRPHLRLSRRNLHRRRRSEAKNDNVKKEESSGQQKWPEVSENVEKSGCNVEKGDDENNESGGDEDVEFELEKLF</sequence>
<organism evidence="1 2">
    <name type="scientific">Arctium lappa</name>
    <name type="common">Greater burdock</name>
    <name type="synonym">Lappa major</name>
    <dbReference type="NCBI Taxonomy" id="4217"/>
    <lineage>
        <taxon>Eukaryota</taxon>
        <taxon>Viridiplantae</taxon>
        <taxon>Streptophyta</taxon>
        <taxon>Embryophyta</taxon>
        <taxon>Tracheophyta</taxon>
        <taxon>Spermatophyta</taxon>
        <taxon>Magnoliopsida</taxon>
        <taxon>eudicotyledons</taxon>
        <taxon>Gunneridae</taxon>
        <taxon>Pentapetalae</taxon>
        <taxon>asterids</taxon>
        <taxon>campanulids</taxon>
        <taxon>Asterales</taxon>
        <taxon>Asteraceae</taxon>
        <taxon>Carduoideae</taxon>
        <taxon>Cardueae</taxon>
        <taxon>Arctiinae</taxon>
        <taxon>Arctium</taxon>
    </lineage>
</organism>
<proteinExistence type="predicted"/>
<reference evidence="1 2" key="2">
    <citation type="journal article" date="2022" name="Mol. Ecol. Resour.">
        <title>The genomes of chicory, endive, great burdock and yacon provide insights into Asteraceae paleo-polyploidization history and plant inulin production.</title>
        <authorList>
            <person name="Fan W."/>
            <person name="Wang S."/>
            <person name="Wang H."/>
            <person name="Wang A."/>
            <person name="Jiang F."/>
            <person name="Liu H."/>
            <person name="Zhao H."/>
            <person name="Xu D."/>
            <person name="Zhang Y."/>
        </authorList>
    </citation>
    <scope>NUCLEOTIDE SEQUENCE [LARGE SCALE GENOMIC DNA]</scope>
    <source>
        <strain evidence="2">cv. Niubang</strain>
    </source>
</reference>
<dbReference type="Proteomes" id="UP001055879">
    <property type="component" value="Linkage Group LG03"/>
</dbReference>
<protein>
    <submittedName>
        <fullName evidence="1">Uncharacterized protein</fullName>
    </submittedName>
</protein>